<sequence>MKKIYARTFAISPLLLALSGAAFAQSAGDISVRLGATQIVPKVESGSLSAPSFFNAQVDVLKADSWGGGITYHFSDRLALDLPLMMPFEHDVIGAGSLAGVGKLATVKVIPVTLMGQFRPLGSSYSLRPYVAGGLTYAHTKETQSTAVLNGLSGGTLAKPTTMDMKGKFGVTAQVGLNWAVTQRIFLDVSAMKTFINGEGVLSTGQRVRLELNPVSYSAAVGYRF</sequence>
<evidence type="ECO:0000256" key="2">
    <source>
        <dbReference type="SAM" id="SignalP"/>
    </source>
</evidence>
<dbReference type="PANTHER" id="PTHR36920:SF1">
    <property type="entry name" value="OUTER MEMBRANE PROTEIN W"/>
    <property type="match status" value="1"/>
</dbReference>
<dbReference type="RefSeq" id="WP_138856696.1">
    <property type="nucleotide sequence ID" value="NZ_CP040709.1"/>
</dbReference>
<dbReference type="EMBL" id="JACHHO010000004">
    <property type="protein sequence ID" value="MBB5205363.1"/>
    <property type="molecule type" value="Genomic_DNA"/>
</dbReference>
<feature type="signal peptide" evidence="2">
    <location>
        <begin position="1"/>
        <end position="24"/>
    </location>
</feature>
<accession>A0A840S6P5</accession>
<dbReference type="Proteomes" id="UP000554837">
    <property type="component" value="Unassembled WGS sequence"/>
</dbReference>
<reference evidence="3 4" key="1">
    <citation type="submission" date="2020-08" db="EMBL/GenBank/DDBJ databases">
        <title>Genomic Encyclopedia of Type Strains, Phase IV (KMG-IV): sequencing the most valuable type-strain genomes for metagenomic binning, comparative biology and taxonomic classification.</title>
        <authorList>
            <person name="Goeker M."/>
        </authorList>
    </citation>
    <scope>NUCLEOTIDE SEQUENCE [LARGE SCALE GENOMIC DNA]</scope>
    <source>
        <strain evidence="3 4">DSM 23958</strain>
    </source>
</reference>
<keyword evidence="4" id="KW-1185">Reference proteome</keyword>
<feature type="chain" id="PRO_5032482591" evidence="2">
    <location>
        <begin position="25"/>
        <end position="225"/>
    </location>
</feature>
<dbReference type="GO" id="GO:0009279">
    <property type="term" value="C:cell outer membrane"/>
    <property type="evidence" value="ECO:0007669"/>
    <property type="project" value="UniProtKB-SubCell"/>
</dbReference>
<dbReference type="InterPro" id="IPR011250">
    <property type="entry name" value="OMP/PagP_B-barrel"/>
</dbReference>
<dbReference type="Gene3D" id="2.40.160.20">
    <property type="match status" value="1"/>
</dbReference>
<evidence type="ECO:0000313" key="4">
    <source>
        <dbReference type="Proteomes" id="UP000554837"/>
    </source>
</evidence>
<evidence type="ECO:0000313" key="3">
    <source>
        <dbReference type="EMBL" id="MBB5205363.1"/>
    </source>
</evidence>
<protein>
    <submittedName>
        <fullName evidence="3">Outer membrane protein</fullName>
    </submittedName>
</protein>
<organism evidence="3 4">
    <name type="scientific">Inhella inkyongensis</name>
    <dbReference type="NCBI Taxonomy" id="392593"/>
    <lineage>
        <taxon>Bacteria</taxon>
        <taxon>Pseudomonadati</taxon>
        <taxon>Pseudomonadota</taxon>
        <taxon>Betaproteobacteria</taxon>
        <taxon>Burkholderiales</taxon>
        <taxon>Sphaerotilaceae</taxon>
        <taxon>Inhella</taxon>
    </lineage>
</organism>
<dbReference type="PANTHER" id="PTHR36920">
    <property type="match status" value="1"/>
</dbReference>
<keyword evidence="2" id="KW-0732">Signal</keyword>
<proteinExistence type="predicted"/>
<dbReference type="AlphaFoldDB" id="A0A840S6P5"/>
<dbReference type="Pfam" id="PF03922">
    <property type="entry name" value="OmpW"/>
    <property type="match status" value="1"/>
</dbReference>
<gene>
    <name evidence="3" type="ORF">HNQ51_002682</name>
</gene>
<comment type="subcellular location">
    <subcellularLocation>
        <location evidence="1">Cell outer membrane</location>
    </subcellularLocation>
</comment>
<dbReference type="SUPFAM" id="SSF56925">
    <property type="entry name" value="OMPA-like"/>
    <property type="match status" value="1"/>
</dbReference>
<name>A0A840S6P5_9BURK</name>
<dbReference type="InterPro" id="IPR005618">
    <property type="entry name" value="OMPW"/>
</dbReference>
<evidence type="ECO:0000256" key="1">
    <source>
        <dbReference type="ARBA" id="ARBA00004442"/>
    </source>
</evidence>
<dbReference type="GO" id="GO:0055085">
    <property type="term" value="P:transmembrane transport"/>
    <property type="evidence" value="ECO:0007669"/>
    <property type="project" value="TreeGrafter"/>
</dbReference>
<dbReference type="OrthoDB" id="9807574at2"/>
<comment type="caution">
    <text evidence="3">The sequence shown here is derived from an EMBL/GenBank/DDBJ whole genome shotgun (WGS) entry which is preliminary data.</text>
</comment>